<dbReference type="PANTHER" id="PTHR42999">
    <property type="entry name" value="ANTIBIOTIC RESISTANCE PROTEIN MCBG"/>
    <property type="match status" value="1"/>
</dbReference>
<dbReference type="InterPro" id="IPR001646">
    <property type="entry name" value="5peptide_repeat"/>
</dbReference>
<name>A0A0P9PT82_PSEA0</name>
<organism evidence="1 2">
    <name type="scientific">Pseudomonas amygdali pv. dendropanacis</name>
    <dbReference type="NCBI Taxonomy" id="235272"/>
    <lineage>
        <taxon>Bacteria</taxon>
        <taxon>Pseudomonadati</taxon>
        <taxon>Pseudomonadota</taxon>
        <taxon>Gammaproteobacteria</taxon>
        <taxon>Pseudomonadales</taxon>
        <taxon>Pseudomonadaceae</taxon>
        <taxon>Pseudomonas</taxon>
        <taxon>Pseudomonas amygdali</taxon>
    </lineage>
</organism>
<dbReference type="PANTHER" id="PTHR42999:SF1">
    <property type="entry name" value="PENTAPEPTIDE REPEAT-CONTAINING PROTEIN"/>
    <property type="match status" value="1"/>
</dbReference>
<dbReference type="InterPro" id="IPR052949">
    <property type="entry name" value="PA_immunity-related"/>
</dbReference>
<dbReference type="Pfam" id="PF13599">
    <property type="entry name" value="Pentapeptide_4"/>
    <property type="match status" value="1"/>
</dbReference>
<dbReference type="Gene3D" id="2.160.20.80">
    <property type="entry name" value="E3 ubiquitin-protein ligase SopA"/>
    <property type="match status" value="1"/>
</dbReference>
<dbReference type="SUPFAM" id="SSF141571">
    <property type="entry name" value="Pentapeptide repeat-like"/>
    <property type="match status" value="1"/>
</dbReference>
<accession>A0A0P9PT82</accession>
<evidence type="ECO:0000313" key="2">
    <source>
        <dbReference type="Proteomes" id="UP000050346"/>
    </source>
</evidence>
<proteinExistence type="predicted"/>
<dbReference type="EMBL" id="LJQG01000030">
    <property type="protein sequence ID" value="KPX24064.1"/>
    <property type="molecule type" value="Genomic_DNA"/>
</dbReference>
<dbReference type="Pfam" id="PF00805">
    <property type="entry name" value="Pentapeptide"/>
    <property type="match status" value="1"/>
</dbReference>
<reference evidence="1 2" key="1">
    <citation type="submission" date="2015-09" db="EMBL/GenBank/DDBJ databases">
        <title>Genome announcement of multiple Pseudomonas syringae strains.</title>
        <authorList>
            <person name="Thakur S."/>
            <person name="Wang P.W."/>
            <person name="Gong Y."/>
            <person name="Weir B.S."/>
            <person name="Guttman D.S."/>
        </authorList>
    </citation>
    <scope>NUCLEOTIDE SEQUENCE [LARGE SCALE GENOMIC DNA]</scope>
    <source>
        <strain evidence="1 2">ICMP9150</strain>
    </source>
</reference>
<dbReference type="PATRIC" id="fig|235272.12.peg.1828"/>
<comment type="caution">
    <text evidence="1">The sequence shown here is derived from an EMBL/GenBank/DDBJ whole genome shotgun (WGS) entry which is preliminary data.</text>
</comment>
<dbReference type="Proteomes" id="UP000050346">
    <property type="component" value="Unassembled WGS sequence"/>
</dbReference>
<dbReference type="AlphaFoldDB" id="A0A0P9PT82"/>
<gene>
    <name evidence="1" type="ORF">ALO71_200107</name>
</gene>
<sequence>MKNYSKDKNARMKRIRHLEQREFCELDLSDKKIAGWSFSSCKFIKCNFSGAKLHKCQFDSCEFIGCDASNVTLGRSQFIDVRFNECKLLGLDWNEAASPLKLAFHKSRLDYNVFTNRNLVGLECVECFLRDAFFQKCDLTRSSFCGSDLCHTQFEECKFHYADMSDTINFGISPENNDITHAIMSVDGALALLHKYQLTIR</sequence>
<protein>
    <submittedName>
        <fullName evidence="1">Integrase</fullName>
    </submittedName>
</protein>
<evidence type="ECO:0000313" key="1">
    <source>
        <dbReference type="EMBL" id="KPX24064.1"/>
    </source>
</evidence>